<reference evidence="4" key="1">
    <citation type="journal article" date="2019" name="Int. J. Syst. Evol. Microbiol.">
        <title>The Global Catalogue of Microorganisms (GCM) 10K type strain sequencing project: providing services to taxonomists for standard genome sequencing and annotation.</title>
        <authorList>
            <consortium name="The Broad Institute Genomics Platform"/>
            <consortium name="The Broad Institute Genome Sequencing Center for Infectious Disease"/>
            <person name="Wu L."/>
            <person name="Ma J."/>
        </authorList>
    </citation>
    <scope>NUCLEOTIDE SEQUENCE [LARGE SCALE GENOMIC DNA]</scope>
    <source>
        <strain evidence="4">TBRC 5832</strain>
    </source>
</reference>
<accession>A0ABV8IUI3</accession>
<gene>
    <name evidence="3" type="ORF">ACFO0C_16405</name>
</gene>
<evidence type="ECO:0000313" key="4">
    <source>
        <dbReference type="Proteomes" id="UP001595867"/>
    </source>
</evidence>
<dbReference type="EMBL" id="JBHSBL010000015">
    <property type="protein sequence ID" value="MFC4066518.1"/>
    <property type="molecule type" value="Genomic_DNA"/>
</dbReference>
<evidence type="ECO:0000313" key="3">
    <source>
        <dbReference type="EMBL" id="MFC4066518.1"/>
    </source>
</evidence>
<keyword evidence="1" id="KW-0812">Transmembrane</keyword>
<sequence>MHRDLRDRFDGAFAGDPGVPPGELALAAIAEGGRMRRRRRTVLAGAATGLVLLAGGVAGANLPWAADPAGPPPPTTIAAAMLPVSSPSCSTRPVDTGATDLAVFLAPEATDRQRAEVDTAVHDDTRLAIVVFESRQSAYERFTELWADSPDFVAAVDPRDLPESFRLRLVSPEQDAAVRARFAAMPGVAQIIGHVCPAGAPVGGLQ</sequence>
<comment type="caution">
    <text evidence="3">The sequence shown here is derived from an EMBL/GenBank/DDBJ whole genome shotgun (WGS) entry which is preliminary data.</text>
</comment>
<protein>
    <submittedName>
        <fullName evidence="3">Permease-like cell division protein FtsX</fullName>
    </submittedName>
</protein>
<keyword evidence="4" id="KW-1185">Reference proteome</keyword>
<dbReference type="InterPro" id="IPR040690">
    <property type="entry name" value="FtsX_ECD"/>
</dbReference>
<dbReference type="Gene3D" id="3.30.70.3040">
    <property type="match status" value="1"/>
</dbReference>
<keyword evidence="1" id="KW-0472">Membrane</keyword>
<evidence type="ECO:0000259" key="2">
    <source>
        <dbReference type="Pfam" id="PF18075"/>
    </source>
</evidence>
<dbReference type="Pfam" id="PF18075">
    <property type="entry name" value="FtsX_ECD"/>
    <property type="match status" value="1"/>
</dbReference>
<dbReference type="Proteomes" id="UP001595867">
    <property type="component" value="Unassembled WGS sequence"/>
</dbReference>
<keyword evidence="1" id="KW-1133">Transmembrane helix</keyword>
<evidence type="ECO:0000256" key="1">
    <source>
        <dbReference type="SAM" id="Phobius"/>
    </source>
</evidence>
<feature type="transmembrane region" description="Helical" evidence="1">
    <location>
        <begin position="42"/>
        <end position="64"/>
    </location>
</feature>
<proteinExistence type="predicted"/>
<name>A0ABV8IUI3_9ACTN</name>
<feature type="domain" description="FtsX extracellular" evidence="2">
    <location>
        <begin position="101"/>
        <end position="191"/>
    </location>
</feature>
<dbReference type="RefSeq" id="WP_378067484.1">
    <property type="nucleotide sequence ID" value="NZ_JBHSBL010000015.1"/>
</dbReference>
<organism evidence="3 4">
    <name type="scientific">Actinoplanes subglobosus</name>
    <dbReference type="NCBI Taxonomy" id="1547892"/>
    <lineage>
        <taxon>Bacteria</taxon>
        <taxon>Bacillati</taxon>
        <taxon>Actinomycetota</taxon>
        <taxon>Actinomycetes</taxon>
        <taxon>Micromonosporales</taxon>
        <taxon>Micromonosporaceae</taxon>
        <taxon>Actinoplanes</taxon>
    </lineage>
</organism>